<dbReference type="EMBL" id="CP076361">
    <property type="protein sequence ID" value="QWK91258.1"/>
    <property type="molecule type" value="Genomic_DNA"/>
</dbReference>
<dbReference type="KEGG" id="gfu:KM031_05025"/>
<sequence length="554" mass="61343">MPELPLIPRRDAQCLLPLVQAALAGTPAPAVALPARCAGLRLVHLTLRRRGKRLDSRWAQGADLADALRHGLTQARSALAAQGLPDPETLELTLPRDWQVLDPEDLRRSRCNAIRGLFGLELRGGGRLERIGPLEMIARNLGPNRALERLSAQLDLPPGTPVEAFRFAADQILFELPQARARPLLRGQPVVPQSAITRAKVAEMAALMTGWMVRAVGPDGATVYKYWPSSGQYSQANNMIRQFMGSACLAQAAQRAPQDLALQNACTRNFAYNFRAFYQDEGDVGIIDEFGKVKLGAAAVAVMAILNRADPAPFAREASRLQKFLLQMQRPDGSFRTFLRPAVRDDCQNFYPGEALLALMRCHDHSGDATLLPQVTAGFHHYRDWHRQQRNPAFVPWHAMALCRYHAATGDSAAADFVFEICDWLLGMQQGSTAPADVQGEFFDPARPGFGPPHASATGVYLEGLIEAFALAERLGDVPRRTAYRRAILAGLRALRQMQFRHASDMWYIARRPAVLGGLRSSGFDNTLRIDNVQHGLMAIHRILDLFHDDDFLF</sequence>
<keyword evidence="2" id="KW-1185">Reference proteome</keyword>
<accession>A0A975P936</accession>
<dbReference type="AlphaFoldDB" id="A0A975P936"/>
<organism evidence="1 2">
    <name type="scientific">Gemmobacter fulvus</name>
    <dbReference type="NCBI Taxonomy" id="2840474"/>
    <lineage>
        <taxon>Bacteria</taxon>
        <taxon>Pseudomonadati</taxon>
        <taxon>Pseudomonadota</taxon>
        <taxon>Alphaproteobacteria</taxon>
        <taxon>Rhodobacterales</taxon>
        <taxon>Paracoccaceae</taxon>
        <taxon>Gemmobacter</taxon>
    </lineage>
</organism>
<reference evidence="1" key="1">
    <citation type="submission" date="2021-06" db="EMBL/GenBank/DDBJ databases">
        <title>Direct submission.</title>
        <authorList>
            <person name="Lee C.-S."/>
            <person name="Jin L."/>
        </authorList>
    </citation>
    <scope>NUCLEOTIDE SEQUENCE</scope>
    <source>
        <strain evidence="1">Con5</strain>
    </source>
</reference>
<name>A0A975P936_9RHOB</name>
<dbReference type="Proteomes" id="UP000679352">
    <property type="component" value="Chromosome"/>
</dbReference>
<evidence type="ECO:0000313" key="1">
    <source>
        <dbReference type="EMBL" id="QWK91258.1"/>
    </source>
</evidence>
<dbReference type="InterPro" id="IPR008928">
    <property type="entry name" value="6-hairpin_glycosidase_sf"/>
</dbReference>
<dbReference type="SUPFAM" id="SSF48208">
    <property type="entry name" value="Six-hairpin glycosidases"/>
    <property type="match status" value="1"/>
</dbReference>
<proteinExistence type="predicted"/>
<gene>
    <name evidence="1" type="ORF">KM031_05025</name>
</gene>
<protein>
    <submittedName>
        <fullName evidence="1">Uncharacterized protein</fullName>
    </submittedName>
</protein>
<dbReference type="GO" id="GO:0005975">
    <property type="term" value="P:carbohydrate metabolic process"/>
    <property type="evidence" value="ECO:0007669"/>
    <property type="project" value="InterPro"/>
</dbReference>
<dbReference type="Gene3D" id="1.50.10.20">
    <property type="match status" value="1"/>
</dbReference>
<evidence type="ECO:0000313" key="2">
    <source>
        <dbReference type="Proteomes" id="UP000679352"/>
    </source>
</evidence>
<dbReference type="RefSeq" id="WP_215503450.1">
    <property type="nucleotide sequence ID" value="NZ_CP076361.1"/>
</dbReference>